<accession>A0A0A1MQZ3</accession>
<evidence type="ECO:0000259" key="1">
    <source>
        <dbReference type="Pfam" id="PF04754"/>
    </source>
</evidence>
<gene>
    <name evidence="2" type="ORF">BN997_01912</name>
</gene>
<proteinExistence type="predicted"/>
<dbReference type="Pfam" id="PF04754">
    <property type="entry name" value="Transposase_31"/>
    <property type="match status" value="1"/>
</dbReference>
<protein>
    <submittedName>
        <fullName evidence="2">Putative transposase, YhgA-like</fullName>
    </submittedName>
</protein>
<reference evidence="2 3" key="1">
    <citation type="submission" date="2014-11" db="EMBL/GenBank/DDBJ databases">
        <authorList>
            <person name="Urmite Genomes Urmite Genomes"/>
        </authorList>
    </citation>
    <scope>NUCLEOTIDE SEQUENCE [LARGE SCALE GENOMIC DNA]</scope>
    <source>
        <strain evidence="2 3">Oc5</strain>
    </source>
</reference>
<dbReference type="EMBL" id="CDGG01000001">
    <property type="protein sequence ID" value="CEI82057.1"/>
    <property type="molecule type" value="Genomic_DNA"/>
</dbReference>
<dbReference type="Proteomes" id="UP000040453">
    <property type="component" value="Unassembled WGS sequence"/>
</dbReference>
<keyword evidence="3" id="KW-1185">Reference proteome</keyword>
<dbReference type="RefSeq" id="WP_175297029.1">
    <property type="nucleotide sequence ID" value="NZ_CDGG01000001.1"/>
</dbReference>
<sequence>MQIQNPHDRIFKETFSNVDVAKDFITYFLPPSVHETIDVASIQPQKDSFATENRP</sequence>
<organism evidence="2 3">
    <name type="scientific">Oceanobacillus oncorhynchi</name>
    <dbReference type="NCBI Taxonomy" id="545501"/>
    <lineage>
        <taxon>Bacteria</taxon>
        <taxon>Bacillati</taxon>
        <taxon>Bacillota</taxon>
        <taxon>Bacilli</taxon>
        <taxon>Bacillales</taxon>
        <taxon>Bacillaceae</taxon>
        <taxon>Oceanobacillus</taxon>
    </lineage>
</organism>
<evidence type="ECO:0000313" key="3">
    <source>
        <dbReference type="Proteomes" id="UP000040453"/>
    </source>
</evidence>
<evidence type="ECO:0000313" key="2">
    <source>
        <dbReference type="EMBL" id="CEI82057.1"/>
    </source>
</evidence>
<name>A0A0A1MQZ3_9BACI</name>
<dbReference type="AlphaFoldDB" id="A0A0A1MQZ3"/>
<dbReference type="InterPro" id="IPR006842">
    <property type="entry name" value="Transposase_31"/>
</dbReference>
<feature type="domain" description="Transposase (putative) YhgA-like" evidence="1">
    <location>
        <begin position="5"/>
        <end position="52"/>
    </location>
</feature>
<dbReference type="STRING" id="545501.BN997_01912"/>